<dbReference type="Pfam" id="PF00656">
    <property type="entry name" value="Peptidase_C14"/>
    <property type="match status" value="1"/>
</dbReference>
<dbReference type="EMBL" id="CAJNJQ010003374">
    <property type="protein sequence ID" value="CAE7197600.1"/>
    <property type="molecule type" value="Genomic_DNA"/>
</dbReference>
<evidence type="ECO:0000313" key="6">
    <source>
        <dbReference type="EMBL" id="CAE7197600.1"/>
    </source>
</evidence>
<dbReference type="PANTHER" id="PTHR48104:SF30">
    <property type="entry name" value="METACASPASE-1"/>
    <property type="match status" value="1"/>
</dbReference>
<evidence type="ECO:0000256" key="1">
    <source>
        <dbReference type="ARBA" id="ARBA00009005"/>
    </source>
</evidence>
<proteinExistence type="inferred from homology"/>
<dbReference type="GO" id="GO:0005737">
    <property type="term" value="C:cytoplasm"/>
    <property type="evidence" value="ECO:0007669"/>
    <property type="project" value="TreeGrafter"/>
</dbReference>
<name>A0A8H3I1D2_9AGAM</name>
<dbReference type="Proteomes" id="UP000663827">
    <property type="component" value="Unassembled WGS sequence"/>
</dbReference>
<comment type="caution">
    <text evidence="6">The sequence shown here is derived from an EMBL/GenBank/DDBJ whole genome shotgun (WGS) entry which is preliminary data.</text>
</comment>
<keyword evidence="3" id="KW-0378">Hydrolase</keyword>
<keyword evidence="3" id="KW-0645">Protease</keyword>
<keyword evidence="3" id="KW-0788">Thiol protease</keyword>
<evidence type="ECO:0000256" key="4">
    <source>
        <dbReference type="SAM" id="MobiDB-lite"/>
    </source>
</evidence>
<dbReference type="InterPro" id="IPR050452">
    <property type="entry name" value="Metacaspase"/>
</dbReference>
<dbReference type="Gene3D" id="3.40.50.1460">
    <property type="match status" value="2"/>
</dbReference>
<dbReference type="PANTHER" id="PTHR48104">
    <property type="entry name" value="METACASPASE-4"/>
    <property type="match status" value="1"/>
</dbReference>
<dbReference type="InterPro" id="IPR029030">
    <property type="entry name" value="Caspase-like_dom_sf"/>
</dbReference>
<reference evidence="6" key="1">
    <citation type="submission" date="2021-01" db="EMBL/GenBank/DDBJ databases">
        <authorList>
            <person name="Kaushik A."/>
        </authorList>
    </citation>
    <scope>NUCLEOTIDE SEQUENCE</scope>
    <source>
        <strain evidence="6">AG5</strain>
    </source>
</reference>
<dbReference type="SUPFAM" id="SSF52129">
    <property type="entry name" value="Caspase-like"/>
    <property type="match status" value="1"/>
</dbReference>
<dbReference type="GO" id="GO:0004197">
    <property type="term" value="F:cysteine-type endopeptidase activity"/>
    <property type="evidence" value="ECO:0007669"/>
    <property type="project" value="InterPro"/>
</dbReference>
<feature type="domain" description="Peptidase C14 caspase" evidence="5">
    <location>
        <begin position="317"/>
        <end position="591"/>
    </location>
</feature>
<dbReference type="InterPro" id="IPR011600">
    <property type="entry name" value="Pept_C14_caspase"/>
</dbReference>
<comment type="similarity">
    <text evidence="1">Belongs to the peptidase C14B family.</text>
</comment>
<feature type="region of interest" description="Disordered" evidence="4">
    <location>
        <begin position="466"/>
        <end position="487"/>
    </location>
</feature>
<evidence type="ECO:0000313" key="7">
    <source>
        <dbReference type="Proteomes" id="UP000663827"/>
    </source>
</evidence>
<gene>
    <name evidence="6" type="ORF">RDB_LOCUS134847</name>
</gene>
<dbReference type="AlphaFoldDB" id="A0A8H3I1D2"/>
<evidence type="ECO:0000259" key="5">
    <source>
        <dbReference type="Pfam" id="PF00656"/>
    </source>
</evidence>
<dbReference type="GO" id="GO:0006508">
    <property type="term" value="P:proteolysis"/>
    <property type="evidence" value="ECO:0007669"/>
    <property type="project" value="InterPro"/>
</dbReference>
<organism evidence="6 7">
    <name type="scientific">Rhizoctonia solani</name>
    <dbReference type="NCBI Taxonomy" id="456999"/>
    <lineage>
        <taxon>Eukaryota</taxon>
        <taxon>Fungi</taxon>
        <taxon>Dikarya</taxon>
        <taxon>Basidiomycota</taxon>
        <taxon>Agaricomycotina</taxon>
        <taxon>Agaricomycetes</taxon>
        <taxon>Cantharellales</taxon>
        <taxon>Ceratobasidiaceae</taxon>
        <taxon>Rhizoctonia</taxon>
    </lineage>
</organism>
<evidence type="ECO:0000256" key="3">
    <source>
        <dbReference type="ARBA" id="ARBA00022807"/>
    </source>
</evidence>
<keyword evidence="2" id="KW-0053">Apoptosis</keyword>
<dbReference type="GO" id="GO:0006915">
    <property type="term" value="P:apoptotic process"/>
    <property type="evidence" value="ECO:0007669"/>
    <property type="project" value="UniProtKB-KW"/>
</dbReference>
<sequence>MYHRNTDISKAHGLIIGIDKYKRSDLYPDLGGHGVRNATSTAHFLINAGAPRGNIHCLLDERATWRAILNAFDTHLVHNPEIEMGDPILIYLTGYGNCTTSLLSWQSVKKEVEMILPHDVRTFDAQRSYIHDTPEITLPVLLRKLRQKKGHNIAVITDCFHVDASSRGAQNIRNRCTSDPSQHGVTEFMSDQIYNLFPDESPFASPSIPTLWTEEFINGIVSLGSNSSLHTSLDLSRPFSQGSVSQTETANYPVASFEHPGRLVVDVLLGEVEQKITHADQKTHATVNAAGSHKFNSPLAPDLAQDRESRPPMLHGLIIGINNYAQPGIHPDLLGCVADAQSMLEYFKNIGVPESRFICLYDERATRRAILDAFVGHLINNPNIQKHDPIVFYFAGHGDRMQAPRGWQTTDGLVEMILPHDASTFDALGNYNFGIPDLTLAYLLYKLSQEKGNNITVILDSCHSGSGTRGEGARSRNSHDPNAPPIPLSLDSQLRVPLLGDYPLEPEHSVTLKQPSGTLLAPSLESHVLLAACRDEEQAYEVPNEVRVSGEIGDPPLRGLFTASLLKELNKSDLTTTSYTTLIRNLLANPEYRKNSQGYGVQTFQCEGRNQDRLLFSVQNSVSKGKISLIPTRDRSIYYVRIGSAQGVVPGTEFGVFSGAMNPTLPPLAILIATDVGPIACYLCGKEPDNPPIIPADAYATVIRYNDNSKGVRIWADERIKQDIFWQRVLNGLDLLPISWATSPESHDIELRFSNGDIQIRGSHLTPGWFGSPHTLKRQLKFKQLIEMLTAVVYFYFHLRNQNRDAPFRENLSMALRELRVKDGTQETPIYEVKGQDLFGGHLPAGTVATLRPDPSKMFGIELTNTSQENLFPYVLYYDFEDYSGTTPSR</sequence>
<protein>
    <recommendedName>
        <fullName evidence="5">Peptidase C14 caspase domain-containing protein</fullName>
    </recommendedName>
</protein>
<accession>A0A8H3I1D2</accession>
<evidence type="ECO:0000256" key="2">
    <source>
        <dbReference type="ARBA" id="ARBA00022703"/>
    </source>
</evidence>